<organism evidence="1 2">
    <name type="scientific">Chryseobacterium tructae</name>
    <dbReference type="NCBI Taxonomy" id="1037380"/>
    <lineage>
        <taxon>Bacteria</taxon>
        <taxon>Pseudomonadati</taxon>
        <taxon>Bacteroidota</taxon>
        <taxon>Flavobacteriia</taxon>
        <taxon>Flavobacteriales</taxon>
        <taxon>Weeksellaceae</taxon>
        <taxon>Chryseobacterium group</taxon>
        <taxon>Chryseobacterium</taxon>
    </lineage>
</organism>
<name>A0ABV7XYR9_9FLAO</name>
<accession>A0ABV7XYR9</accession>
<proteinExistence type="predicted"/>
<keyword evidence="2" id="KW-1185">Reference proteome</keyword>
<reference evidence="2" key="1">
    <citation type="journal article" date="2019" name="Int. J. Syst. Evol. Microbiol.">
        <title>The Global Catalogue of Microorganisms (GCM) 10K type strain sequencing project: providing services to taxonomists for standard genome sequencing and annotation.</title>
        <authorList>
            <consortium name="The Broad Institute Genomics Platform"/>
            <consortium name="The Broad Institute Genome Sequencing Center for Infectious Disease"/>
            <person name="Wu L."/>
            <person name="Ma J."/>
        </authorList>
    </citation>
    <scope>NUCLEOTIDE SEQUENCE [LARGE SCALE GENOMIC DNA]</scope>
    <source>
        <strain evidence="2">CECT 7798</strain>
    </source>
</reference>
<dbReference type="Proteomes" id="UP001595735">
    <property type="component" value="Unassembled WGS sequence"/>
</dbReference>
<evidence type="ECO:0000313" key="1">
    <source>
        <dbReference type="EMBL" id="MFC3758176.1"/>
    </source>
</evidence>
<comment type="caution">
    <text evidence="1">The sequence shown here is derived from an EMBL/GenBank/DDBJ whole genome shotgun (WGS) entry which is preliminary data.</text>
</comment>
<gene>
    <name evidence="1" type="ORF">ACFONJ_19540</name>
</gene>
<protein>
    <submittedName>
        <fullName evidence="1">Uncharacterized protein</fullName>
    </submittedName>
</protein>
<evidence type="ECO:0000313" key="2">
    <source>
        <dbReference type="Proteomes" id="UP001595735"/>
    </source>
</evidence>
<dbReference type="RefSeq" id="WP_290299877.1">
    <property type="nucleotide sequence ID" value="NZ_JAUFQR010000001.1"/>
</dbReference>
<dbReference type="EMBL" id="JBHRYO010000002">
    <property type="protein sequence ID" value="MFC3758176.1"/>
    <property type="molecule type" value="Genomic_DNA"/>
</dbReference>
<sequence length="132" mass="15504">MNIYRLLILIFLPFLFINGNRQTKLEGKTYVAEIGATCKDGIGMIYTSRILKFDKNTVTSSYKVVASVSKERKNTYEQMYDNLTKVYKWKIEKNVLIFENCKEFGTLKIQNSKIIGYDNDWMKAIEFKEQTK</sequence>